<sequence length="181" mass="19990">MSPDQTIIIWEFLLWGTFKISNSPFRSHAQPGETMQNQAEAIGQDVNIPYRQARPPFQLALPRMSIPDRPSSTGLEKDVRESVGVIGLPVERLGVSHATVGSGLGAVDAPGILSPALDSEWTSGVWFLRVMPCPRYEDYQDGPYQRSKCPPLLPATDAYGTEPQSYSKRVCVSKLTSEPWD</sequence>
<dbReference type="VEuPathDB" id="FungiDB:BO71DRAFT_485406"/>
<evidence type="ECO:0000313" key="1">
    <source>
        <dbReference type="EMBL" id="PYH92447.1"/>
    </source>
</evidence>
<evidence type="ECO:0000313" key="2">
    <source>
        <dbReference type="Proteomes" id="UP000247810"/>
    </source>
</evidence>
<dbReference type="AlphaFoldDB" id="A0A319DDU4"/>
<dbReference type="Proteomes" id="UP000247810">
    <property type="component" value="Unassembled WGS sequence"/>
</dbReference>
<dbReference type="EMBL" id="KZ825916">
    <property type="protein sequence ID" value="PYH92447.1"/>
    <property type="molecule type" value="Genomic_DNA"/>
</dbReference>
<gene>
    <name evidence="1" type="ORF">BO71DRAFT_485406</name>
</gene>
<proteinExistence type="predicted"/>
<organism evidence="1 2">
    <name type="scientific">Aspergillus ellipticus CBS 707.79</name>
    <dbReference type="NCBI Taxonomy" id="1448320"/>
    <lineage>
        <taxon>Eukaryota</taxon>
        <taxon>Fungi</taxon>
        <taxon>Dikarya</taxon>
        <taxon>Ascomycota</taxon>
        <taxon>Pezizomycotina</taxon>
        <taxon>Eurotiomycetes</taxon>
        <taxon>Eurotiomycetidae</taxon>
        <taxon>Eurotiales</taxon>
        <taxon>Aspergillaceae</taxon>
        <taxon>Aspergillus</taxon>
        <taxon>Aspergillus subgen. Circumdati</taxon>
    </lineage>
</organism>
<protein>
    <submittedName>
        <fullName evidence="1">Uncharacterized protein</fullName>
    </submittedName>
</protein>
<name>A0A319DDU4_9EURO</name>
<accession>A0A319DDU4</accession>
<reference evidence="1 2" key="1">
    <citation type="submission" date="2018-02" db="EMBL/GenBank/DDBJ databases">
        <title>The genomes of Aspergillus section Nigri reveals drivers in fungal speciation.</title>
        <authorList>
            <consortium name="DOE Joint Genome Institute"/>
            <person name="Vesth T.C."/>
            <person name="Nybo J."/>
            <person name="Theobald S."/>
            <person name="Brandl J."/>
            <person name="Frisvad J.C."/>
            <person name="Nielsen K.F."/>
            <person name="Lyhne E.K."/>
            <person name="Kogle M.E."/>
            <person name="Kuo A."/>
            <person name="Riley R."/>
            <person name="Clum A."/>
            <person name="Nolan M."/>
            <person name="Lipzen A."/>
            <person name="Salamov A."/>
            <person name="Henrissat B."/>
            <person name="Wiebenga A."/>
            <person name="De vries R.P."/>
            <person name="Grigoriev I.V."/>
            <person name="Mortensen U.H."/>
            <person name="Andersen M.R."/>
            <person name="Baker S.E."/>
        </authorList>
    </citation>
    <scope>NUCLEOTIDE SEQUENCE [LARGE SCALE GENOMIC DNA]</scope>
    <source>
        <strain evidence="1 2">CBS 707.79</strain>
    </source>
</reference>
<keyword evidence="2" id="KW-1185">Reference proteome</keyword>